<organism evidence="1 2">
    <name type="scientific">Rhododendron simsii</name>
    <name type="common">Sims's rhododendron</name>
    <dbReference type="NCBI Taxonomy" id="118357"/>
    <lineage>
        <taxon>Eukaryota</taxon>
        <taxon>Viridiplantae</taxon>
        <taxon>Streptophyta</taxon>
        <taxon>Embryophyta</taxon>
        <taxon>Tracheophyta</taxon>
        <taxon>Spermatophyta</taxon>
        <taxon>Magnoliopsida</taxon>
        <taxon>eudicotyledons</taxon>
        <taxon>Gunneridae</taxon>
        <taxon>Pentapetalae</taxon>
        <taxon>asterids</taxon>
        <taxon>Ericales</taxon>
        <taxon>Ericaceae</taxon>
        <taxon>Ericoideae</taxon>
        <taxon>Rhodoreae</taxon>
        <taxon>Rhododendron</taxon>
    </lineage>
</organism>
<sequence>MNTKLCGNSRNVIKSGNLSPRHGMTGSGWLGIGRKCSEGGGLNVPKTLRTKSHGKFTLRVVLSSFILDGVPPLLNLW</sequence>
<comment type="caution">
    <text evidence="1">The sequence shown here is derived from an EMBL/GenBank/DDBJ whole genome shotgun (WGS) entry which is preliminary data.</text>
</comment>
<keyword evidence="2" id="KW-1185">Reference proteome</keyword>
<dbReference type="Proteomes" id="UP000626092">
    <property type="component" value="Unassembled WGS sequence"/>
</dbReference>
<name>A0A834H4K0_RHOSS</name>
<dbReference type="AlphaFoldDB" id="A0A834H4K0"/>
<dbReference type="EMBL" id="WJXA01000006">
    <property type="protein sequence ID" value="KAF7141253.1"/>
    <property type="molecule type" value="Genomic_DNA"/>
</dbReference>
<evidence type="ECO:0000313" key="2">
    <source>
        <dbReference type="Proteomes" id="UP000626092"/>
    </source>
</evidence>
<reference evidence="1" key="1">
    <citation type="submission" date="2019-11" db="EMBL/GenBank/DDBJ databases">
        <authorList>
            <person name="Liu Y."/>
            <person name="Hou J."/>
            <person name="Li T.-Q."/>
            <person name="Guan C.-H."/>
            <person name="Wu X."/>
            <person name="Wu H.-Z."/>
            <person name="Ling F."/>
            <person name="Zhang R."/>
            <person name="Shi X.-G."/>
            <person name="Ren J.-P."/>
            <person name="Chen E.-F."/>
            <person name="Sun J.-M."/>
        </authorList>
    </citation>
    <scope>NUCLEOTIDE SEQUENCE</scope>
    <source>
        <strain evidence="1">Adult_tree_wgs_1</strain>
        <tissue evidence="1">Leaves</tissue>
    </source>
</reference>
<accession>A0A834H4K0</accession>
<gene>
    <name evidence="1" type="ORF">RHSIM_Rhsim06G0126500</name>
</gene>
<protein>
    <submittedName>
        <fullName evidence="1">Uncharacterized protein</fullName>
    </submittedName>
</protein>
<proteinExistence type="predicted"/>
<evidence type="ECO:0000313" key="1">
    <source>
        <dbReference type="EMBL" id="KAF7141253.1"/>
    </source>
</evidence>